<dbReference type="Pfam" id="PF03894">
    <property type="entry name" value="XFP"/>
    <property type="match status" value="1"/>
</dbReference>
<dbReference type="Gene3D" id="3.40.50.970">
    <property type="match status" value="1"/>
</dbReference>
<reference evidence="1 2" key="1">
    <citation type="submission" date="2017-07" db="EMBL/GenBank/DDBJ databases">
        <title>Phylogenetic study on the rhizospheric bacterium Ochrobactrum sp. A44.</title>
        <authorList>
            <person name="Krzyzanowska D.M."/>
            <person name="Ossowicki A."/>
            <person name="Rajewska M."/>
            <person name="Maciag T."/>
            <person name="Kaczynski Z."/>
            <person name="Czerwicka M."/>
            <person name="Jafra S."/>
        </authorList>
    </citation>
    <scope>NUCLEOTIDE SEQUENCE [LARGE SCALE GENOMIC DNA]</scope>
    <source>
        <strain evidence="1 2">CCUG 30717</strain>
    </source>
</reference>
<evidence type="ECO:0000313" key="1">
    <source>
        <dbReference type="EMBL" id="OYR23698.1"/>
    </source>
</evidence>
<dbReference type="EMBL" id="NNRM01000039">
    <property type="protein sequence ID" value="OYR23698.1"/>
    <property type="molecule type" value="Genomic_DNA"/>
</dbReference>
<dbReference type="PANTHER" id="PTHR31273:SF0">
    <property type="entry name" value="PHOSPHOKETOLASE-RELATED"/>
    <property type="match status" value="1"/>
</dbReference>
<proteinExistence type="predicted"/>
<dbReference type="GO" id="GO:0005975">
    <property type="term" value="P:carbohydrate metabolic process"/>
    <property type="evidence" value="ECO:0007669"/>
    <property type="project" value="InterPro"/>
</dbReference>
<gene>
    <name evidence="1" type="ORF">CEV34_3702</name>
</gene>
<sequence length="164" mass="18557">MAANPHTNGGLLRTELYTPDIRGYAVAVDQPGLIKAQSTKILGEYLRDVLKLNEREKNFRIFGPDETASNRLSAVFDVSDRVWMAETFDTDDHLSSDGRVMEILSENLCQGWLEGYLLTGRHGFFSCYEAFVHIVDAIFNQHAKWLQVAQNSNGESQYHRSTIS</sequence>
<evidence type="ECO:0000313" key="2">
    <source>
        <dbReference type="Proteomes" id="UP000216188"/>
    </source>
</evidence>
<dbReference type="PANTHER" id="PTHR31273">
    <property type="entry name" value="PHOSPHOKETOLASE-RELATED"/>
    <property type="match status" value="1"/>
</dbReference>
<protein>
    <submittedName>
        <fullName evidence="1">D-xylulose 5-phosphate/D-fructose 6-phosphate phosphoketolase family protein</fullName>
    </submittedName>
</protein>
<organism evidence="1 2">
    <name type="scientific">Brucella pseudogrignonensis</name>
    <dbReference type="NCBI Taxonomy" id="419475"/>
    <lineage>
        <taxon>Bacteria</taxon>
        <taxon>Pseudomonadati</taxon>
        <taxon>Pseudomonadota</taxon>
        <taxon>Alphaproteobacteria</taxon>
        <taxon>Hyphomicrobiales</taxon>
        <taxon>Brucellaceae</taxon>
        <taxon>Brucella/Ochrobactrum group</taxon>
        <taxon>Brucella</taxon>
    </lineage>
</organism>
<dbReference type="InterPro" id="IPR005593">
    <property type="entry name" value="Xul5P/Fru6P_PKetolase"/>
</dbReference>
<name>A0A256G9G6_9HYPH</name>
<dbReference type="Proteomes" id="UP000216188">
    <property type="component" value="Unassembled WGS sequence"/>
</dbReference>
<dbReference type="InterPro" id="IPR029061">
    <property type="entry name" value="THDP-binding"/>
</dbReference>
<dbReference type="SUPFAM" id="SSF52518">
    <property type="entry name" value="Thiamin diphosphate-binding fold (THDP-binding)"/>
    <property type="match status" value="1"/>
</dbReference>
<keyword evidence="2" id="KW-1185">Reference proteome</keyword>
<dbReference type="GO" id="GO:0016832">
    <property type="term" value="F:aldehyde-lyase activity"/>
    <property type="evidence" value="ECO:0007669"/>
    <property type="project" value="InterPro"/>
</dbReference>
<accession>A0A256G9G6</accession>
<dbReference type="AlphaFoldDB" id="A0A256G9G6"/>
<comment type="caution">
    <text evidence="1">The sequence shown here is derived from an EMBL/GenBank/DDBJ whole genome shotgun (WGS) entry which is preliminary data.</text>
</comment>